<dbReference type="RefSeq" id="WP_231813697.1">
    <property type="nucleotide sequence ID" value="NZ_JAJOZR010000005.1"/>
</dbReference>
<dbReference type="EMBL" id="JAJOZR010000005">
    <property type="protein sequence ID" value="MCD7109242.1"/>
    <property type="molecule type" value="Genomic_DNA"/>
</dbReference>
<sequence length="254" mass="27329">MSDTAGTDISAVLDRFRQAGRVARFWLRDDDAIAPTPALDRLLALTEAHGVPLALAVIPEPTGEALAERLARAPHVGVTVHGWRHANHAAETSKKQELGADRPADVVLGELSAGFAKLAALHGERFQPVLVPPWNRIEPGLLRDLPGLGFQALSVYGPEKPAALPMINTHVDVMDWHGTRGCRDPEALRREIVARLSVCLESGGSVGLLTHHLVHDAAVWVFLRDLFDATTGHPACRWVGLAELVGEAAAGQNR</sequence>
<dbReference type="InterPro" id="IPR049591">
    <property type="entry name" value="CE4_u4-like"/>
</dbReference>
<keyword evidence="2" id="KW-1185">Reference proteome</keyword>
<comment type="caution">
    <text evidence="1">The sequence shown here is derived from an EMBL/GenBank/DDBJ whole genome shotgun (WGS) entry which is preliminary data.</text>
</comment>
<dbReference type="CDD" id="cd10928">
    <property type="entry name" value="CE4_u4"/>
    <property type="match status" value="1"/>
</dbReference>
<proteinExistence type="predicted"/>
<dbReference type="AlphaFoldDB" id="A0A9X1T0A1"/>
<dbReference type="GO" id="GO:0005975">
    <property type="term" value="P:carbohydrate metabolic process"/>
    <property type="evidence" value="ECO:0007669"/>
    <property type="project" value="InterPro"/>
</dbReference>
<name>A0A9X1T0A1_9HYPH</name>
<dbReference type="InterPro" id="IPR011330">
    <property type="entry name" value="Glyco_hydro/deAcase_b/a-brl"/>
</dbReference>
<gene>
    <name evidence="1" type="ORF">LRX75_09305</name>
</gene>
<evidence type="ECO:0000313" key="1">
    <source>
        <dbReference type="EMBL" id="MCD7109242.1"/>
    </source>
</evidence>
<dbReference type="Gene3D" id="3.20.20.370">
    <property type="entry name" value="Glycoside hydrolase/deacetylase"/>
    <property type="match status" value="1"/>
</dbReference>
<protein>
    <submittedName>
        <fullName evidence="1">Polysaccharide deacetylase family protein</fullName>
    </submittedName>
</protein>
<dbReference type="Proteomes" id="UP001139089">
    <property type="component" value="Unassembled WGS sequence"/>
</dbReference>
<reference evidence="1" key="1">
    <citation type="submission" date="2021-12" db="EMBL/GenBank/DDBJ databases">
        <authorList>
            <person name="Li Y."/>
        </authorList>
    </citation>
    <scope>NUCLEOTIDE SEQUENCE</scope>
    <source>
        <strain evidence="1">DKSPLA3</strain>
    </source>
</reference>
<evidence type="ECO:0000313" key="2">
    <source>
        <dbReference type="Proteomes" id="UP001139089"/>
    </source>
</evidence>
<accession>A0A9X1T0A1</accession>
<organism evidence="1 2">
    <name type="scientific">Rhizobium quercicola</name>
    <dbReference type="NCBI Taxonomy" id="2901226"/>
    <lineage>
        <taxon>Bacteria</taxon>
        <taxon>Pseudomonadati</taxon>
        <taxon>Pseudomonadota</taxon>
        <taxon>Alphaproteobacteria</taxon>
        <taxon>Hyphomicrobiales</taxon>
        <taxon>Rhizobiaceae</taxon>
        <taxon>Rhizobium/Agrobacterium group</taxon>
        <taxon>Rhizobium</taxon>
    </lineage>
</organism>
<dbReference type="SUPFAM" id="SSF88713">
    <property type="entry name" value="Glycoside hydrolase/deacetylase"/>
    <property type="match status" value="1"/>
</dbReference>